<organism evidence="4 5">
    <name type="scientific">Discostella pseudostelligera</name>
    <dbReference type="NCBI Taxonomy" id="259834"/>
    <lineage>
        <taxon>Eukaryota</taxon>
        <taxon>Sar</taxon>
        <taxon>Stramenopiles</taxon>
        <taxon>Ochrophyta</taxon>
        <taxon>Bacillariophyta</taxon>
        <taxon>Coscinodiscophyceae</taxon>
        <taxon>Thalassiosirophycidae</taxon>
        <taxon>Stephanodiscales</taxon>
        <taxon>Stephanodiscaceae</taxon>
        <taxon>Discostella</taxon>
    </lineage>
</organism>
<accession>A0ABD3M0M0</accession>
<evidence type="ECO:0008006" key="6">
    <source>
        <dbReference type="Google" id="ProtNLM"/>
    </source>
</evidence>
<evidence type="ECO:0000259" key="2">
    <source>
        <dbReference type="Pfam" id="PF04179"/>
    </source>
</evidence>
<dbReference type="AlphaFoldDB" id="A0ABD3M0M0"/>
<protein>
    <recommendedName>
        <fullName evidence="6">Tyrosine specific protein phosphatases domain-containing protein</fullName>
    </recommendedName>
</protein>
<dbReference type="InterPro" id="IPR007306">
    <property type="entry name" value="Rit1"/>
</dbReference>
<proteinExistence type="predicted"/>
<feature type="region of interest" description="Disordered" evidence="1">
    <location>
        <begin position="1"/>
        <end position="20"/>
    </location>
</feature>
<feature type="domain" description="Rit1 N-terminal" evidence="3">
    <location>
        <begin position="83"/>
        <end position="361"/>
    </location>
</feature>
<evidence type="ECO:0000313" key="4">
    <source>
        <dbReference type="EMBL" id="KAL3757580.1"/>
    </source>
</evidence>
<dbReference type="PANTHER" id="PTHR31811:SF0">
    <property type="entry name" value="TRNA A64-2'-O-RIBOSYLPHOSPHATE TRANSFERASE"/>
    <property type="match status" value="1"/>
</dbReference>
<dbReference type="InterPro" id="IPR029021">
    <property type="entry name" value="Prot-tyrosine_phosphatase-like"/>
</dbReference>
<feature type="domain" description="Rit1 DUSP-like" evidence="2">
    <location>
        <begin position="444"/>
        <end position="503"/>
    </location>
</feature>
<dbReference type="PANTHER" id="PTHR31811">
    <property type="entry name" value="TRNA A64-2'-O-RIBOSYLPHOSPHATE TRANSFERASE"/>
    <property type="match status" value="1"/>
</dbReference>
<comment type="caution">
    <text evidence="4">The sequence shown here is derived from an EMBL/GenBank/DDBJ whole genome shotgun (WGS) entry which is preliminary data.</text>
</comment>
<evidence type="ECO:0000256" key="1">
    <source>
        <dbReference type="SAM" id="MobiDB-lite"/>
    </source>
</evidence>
<dbReference type="InterPro" id="IPR033449">
    <property type="entry name" value="Rit1_N"/>
</dbReference>
<reference evidence="4 5" key="1">
    <citation type="submission" date="2024-10" db="EMBL/GenBank/DDBJ databases">
        <title>Updated reference genomes for cyclostephanoid diatoms.</title>
        <authorList>
            <person name="Roberts W.R."/>
            <person name="Alverson A.J."/>
        </authorList>
    </citation>
    <scope>NUCLEOTIDE SEQUENCE [LARGE SCALE GENOMIC DNA]</scope>
    <source>
        <strain evidence="4 5">AJA232-27</strain>
    </source>
</reference>
<dbReference type="Pfam" id="PF17184">
    <property type="entry name" value="Rit1_C"/>
    <property type="match status" value="1"/>
</dbReference>
<evidence type="ECO:0000259" key="3">
    <source>
        <dbReference type="Pfam" id="PF17184"/>
    </source>
</evidence>
<sequence length="620" mass="71144">MTMNIHHSSHGNHPVTVSNRETRKIACRSRHRISSILRDSQDLKQRVLSALRLALAPDVLPPVTAITDIDASSSSSPCGRAENWPWLPNKHCGSWYLPPTEWKTSTSTNQGVEVYFKSTDGHVGTYAMSLKRLNLSLIEVLHEYGGCILVDSSVRKLLPDSFSRTIPIYCAVMNRIALKYRTEFGLPSDDEWWDTALHTPCDIVSPEEYVEISNLIESRVELLYQSKAIVDIPRFIDIMKKPIRAIWVANGSVQRDTINSHSSSIDADKYFTIVCCNPSHYNTEGGRHHIHRIEGCNDSGGDYDNEENKLFNQQSYYYIPGAADDEDSWSRNLTPELFWKNREKILDPTMTEDETDIMIDTIVRDAQMHPHTNKGSIEDMYSSSDIDRIGEMNLWIGSRRAGRPPECWERFDAVLNVSESEYPSMQQSIEDDRIGNHNAPSFYYLQLPIDEGKKDKHNLERWMPVGLVFIAIHLKQSRRVLVHCAHGRDHSVAIVLAFAALYCIPLYPLSLKPEFDRLDFGSILSDVVELITKDYQQIYLQSGMHETIVNNLLQDGGKEMFLRWMHTSWQQNNPVIEPFADKDSLRIALHLVKRNRENAEPTRSTMQKLNRFFMSSPLYR</sequence>
<dbReference type="Pfam" id="PF04179">
    <property type="entry name" value="Init_tRNA_PT"/>
    <property type="match status" value="1"/>
</dbReference>
<evidence type="ECO:0000313" key="5">
    <source>
        <dbReference type="Proteomes" id="UP001530293"/>
    </source>
</evidence>
<dbReference type="InterPro" id="IPR033421">
    <property type="entry name" value="Rit1_DUSP-like"/>
</dbReference>
<dbReference type="Gene3D" id="3.90.190.10">
    <property type="entry name" value="Protein tyrosine phosphatase superfamily"/>
    <property type="match status" value="1"/>
</dbReference>
<keyword evidence="5" id="KW-1185">Reference proteome</keyword>
<gene>
    <name evidence="4" type="ORF">ACHAWU_006025</name>
</gene>
<dbReference type="Proteomes" id="UP001530293">
    <property type="component" value="Unassembled WGS sequence"/>
</dbReference>
<dbReference type="EMBL" id="JALLBG020000259">
    <property type="protein sequence ID" value="KAL3757580.1"/>
    <property type="molecule type" value="Genomic_DNA"/>
</dbReference>
<dbReference type="SUPFAM" id="SSF52799">
    <property type="entry name" value="(Phosphotyrosine protein) phosphatases II"/>
    <property type="match status" value="1"/>
</dbReference>
<name>A0ABD3M0M0_9STRA</name>